<organism evidence="3 4">
    <name type="scientific">Dunaliella salina</name>
    <name type="common">Green alga</name>
    <name type="synonym">Protococcus salinus</name>
    <dbReference type="NCBI Taxonomy" id="3046"/>
    <lineage>
        <taxon>Eukaryota</taxon>
        <taxon>Viridiplantae</taxon>
        <taxon>Chlorophyta</taxon>
        <taxon>core chlorophytes</taxon>
        <taxon>Chlorophyceae</taxon>
        <taxon>CS clade</taxon>
        <taxon>Chlamydomonadales</taxon>
        <taxon>Dunaliellaceae</taxon>
        <taxon>Dunaliella</taxon>
    </lineage>
</organism>
<feature type="region of interest" description="Disordered" evidence="2">
    <location>
        <begin position="90"/>
        <end position="114"/>
    </location>
</feature>
<feature type="compositionally biased region" description="Low complexity" evidence="2">
    <location>
        <begin position="435"/>
        <end position="445"/>
    </location>
</feature>
<keyword evidence="4" id="KW-1185">Reference proteome</keyword>
<feature type="compositionally biased region" description="Pro residues" evidence="2">
    <location>
        <begin position="231"/>
        <end position="243"/>
    </location>
</feature>
<sequence>HTAAAVAAAPDGGVAGEAAPPGGAAPAPAPAARAPAAPAAAAARAAPGGVDAAARNQSDEFLSLSHTEALHLDHQQHSWQMLRRSVKRERVLSDEPEEPPMQSESVNTPENQDTKRRAREYLAAHGVNPADVSRGPSAGAPPSPGGEATATALGNLPPTPTPNATTTAGASPFELLQGRTFVCMHQQMSRMEQYMNEQWSRLHHQFCAGISLCNRYVENQRQGLADAGIPAPAPTPNPDPPPGTSSHPLPDSSLPQKWQPELHKRSAEQVAELWDYVEANSDVVVRNFAQEVDAERLRALLSHTSSPFCSRLAHWHDSLTKLHCATNKHAVEAVEEVQARAVSAKEEEEQEMRDALMDYTHATSDSAWDSSLVACTNIGCKNLTRRKSSHLKVPTGVKCSICGVAVFCSYQCQLSAMSGAQAHCGHVLRMSTQKASKAAAGSAKSDPSKARQGGH</sequence>
<feature type="region of interest" description="Disordered" evidence="2">
    <location>
        <begin position="1"/>
        <end position="53"/>
    </location>
</feature>
<accession>A0ABQ7G9N5</accession>
<evidence type="ECO:0000313" key="4">
    <source>
        <dbReference type="Proteomes" id="UP000815325"/>
    </source>
</evidence>
<feature type="region of interest" description="Disordered" evidence="2">
    <location>
        <begin position="128"/>
        <end position="169"/>
    </location>
</feature>
<reference evidence="3" key="1">
    <citation type="submission" date="2017-08" db="EMBL/GenBank/DDBJ databases">
        <authorList>
            <person name="Polle J.E."/>
            <person name="Barry K."/>
            <person name="Cushman J."/>
            <person name="Schmutz J."/>
            <person name="Tran D."/>
            <person name="Hathwaick L.T."/>
            <person name="Yim W.C."/>
            <person name="Jenkins J."/>
            <person name="Mckie-Krisberg Z.M."/>
            <person name="Prochnik S."/>
            <person name="Lindquist E."/>
            <person name="Dockter R.B."/>
            <person name="Adam C."/>
            <person name="Molina H."/>
            <person name="Bunkerborg J."/>
            <person name="Jin E."/>
            <person name="Buchheim M."/>
            <person name="Magnuson J."/>
        </authorList>
    </citation>
    <scope>NUCLEOTIDE SEQUENCE</scope>
    <source>
        <strain evidence="3">CCAP 19/18</strain>
    </source>
</reference>
<feature type="compositionally biased region" description="Polar residues" evidence="2">
    <location>
        <begin position="102"/>
        <end position="111"/>
    </location>
</feature>
<name>A0ABQ7G9N5_DUNSA</name>
<feature type="region of interest" description="Disordered" evidence="2">
    <location>
        <begin position="226"/>
        <end position="262"/>
    </location>
</feature>
<keyword evidence="1" id="KW-0175">Coiled coil</keyword>
<dbReference type="Proteomes" id="UP000815325">
    <property type="component" value="Unassembled WGS sequence"/>
</dbReference>
<feature type="coiled-coil region" evidence="1">
    <location>
        <begin position="327"/>
        <end position="354"/>
    </location>
</feature>
<protein>
    <recommendedName>
        <fullName evidence="5">MYND-type domain-containing protein</fullName>
    </recommendedName>
</protein>
<feature type="non-terminal residue" evidence="3">
    <location>
        <position position="1"/>
    </location>
</feature>
<evidence type="ECO:0008006" key="5">
    <source>
        <dbReference type="Google" id="ProtNLM"/>
    </source>
</evidence>
<evidence type="ECO:0000256" key="1">
    <source>
        <dbReference type="SAM" id="Coils"/>
    </source>
</evidence>
<comment type="caution">
    <text evidence="3">The sequence shown here is derived from an EMBL/GenBank/DDBJ whole genome shotgun (WGS) entry which is preliminary data.</text>
</comment>
<feature type="compositionally biased region" description="Low complexity" evidence="2">
    <location>
        <begin position="145"/>
        <end position="169"/>
    </location>
</feature>
<feature type="region of interest" description="Disordered" evidence="2">
    <location>
        <begin position="435"/>
        <end position="455"/>
    </location>
</feature>
<dbReference type="EMBL" id="MU069958">
    <property type="protein sequence ID" value="KAF5831317.1"/>
    <property type="molecule type" value="Genomic_DNA"/>
</dbReference>
<gene>
    <name evidence="3" type="ORF">DUNSADRAFT_13318</name>
</gene>
<evidence type="ECO:0000256" key="2">
    <source>
        <dbReference type="SAM" id="MobiDB-lite"/>
    </source>
</evidence>
<evidence type="ECO:0000313" key="3">
    <source>
        <dbReference type="EMBL" id="KAF5831317.1"/>
    </source>
</evidence>
<proteinExistence type="predicted"/>